<sequence length="173" mass="18808">MNAGHRFLSRAPQFEPPANAIPAAVPRHVPSTPISSTSRRSPHSGRSPQRSAVHDDSALHDEKVTPEARRFAELALRLTLEVMDRRRVPAQLRAVAAPAVVDVVQSIARSGHAGNRLGTATLERVRVRPVRSDAAEVFGTYTRGHRVFAIAARIERGNGARLPGWALTSLRIA</sequence>
<dbReference type="OrthoDB" id="4775331at2"/>
<dbReference type="AlphaFoldDB" id="A0A438B0Y9"/>
<feature type="compositionally biased region" description="Basic and acidic residues" evidence="1">
    <location>
        <begin position="52"/>
        <end position="64"/>
    </location>
</feature>
<comment type="caution">
    <text evidence="2">The sequence shown here is derived from an EMBL/GenBank/DDBJ whole genome shotgun (WGS) entry which is preliminary data.</text>
</comment>
<evidence type="ECO:0000313" key="3">
    <source>
        <dbReference type="Proteomes" id="UP000284333"/>
    </source>
</evidence>
<accession>A0A438B0Y9</accession>
<evidence type="ECO:0000256" key="1">
    <source>
        <dbReference type="SAM" id="MobiDB-lite"/>
    </source>
</evidence>
<dbReference type="InterPro" id="IPR045596">
    <property type="entry name" value="DUF6459"/>
</dbReference>
<dbReference type="EMBL" id="RKLN01000002">
    <property type="protein sequence ID" value="RVW04588.1"/>
    <property type="molecule type" value="Genomic_DNA"/>
</dbReference>
<reference evidence="2 3" key="1">
    <citation type="submission" date="2018-11" db="EMBL/GenBank/DDBJ databases">
        <title>Rhodococcus spongicola sp. nov. and Rhodococcus xishaensis sp. nov. from marine sponges.</title>
        <authorList>
            <person name="Li L."/>
            <person name="Lin H.W."/>
        </authorList>
    </citation>
    <scope>NUCLEOTIDE SEQUENCE [LARGE SCALE GENOMIC DNA]</scope>
    <source>
        <strain evidence="2 3">LHW50502</strain>
    </source>
</reference>
<organism evidence="2 3">
    <name type="scientific">Rhodococcus spongiicola</name>
    <dbReference type="NCBI Taxonomy" id="2487352"/>
    <lineage>
        <taxon>Bacteria</taxon>
        <taxon>Bacillati</taxon>
        <taxon>Actinomycetota</taxon>
        <taxon>Actinomycetes</taxon>
        <taxon>Mycobacteriales</taxon>
        <taxon>Nocardiaceae</taxon>
        <taxon>Rhodococcus</taxon>
    </lineage>
</organism>
<proteinExistence type="predicted"/>
<feature type="compositionally biased region" description="Low complexity" evidence="1">
    <location>
        <begin position="30"/>
        <end position="51"/>
    </location>
</feature>
<feature type="region of interest" description="Disordered" evidence="1">
    <location>
        <begin position="1"/>
        <end position="64"/>
    </location>
</feature>
<dbReference type="Pfam" id="PF20060">
    <property type="entry name" value="DUF6459"/>
    <property type="match status" value="1"/>
</dbReference>
<dbReference type="Proteomes" id="UP000284333">
    <property type="component" value="Unassembled WGS sequence"/>
</dbReference>
<name>A0A438B0Y9_9NOCA</name>
<keyword evidence="3" id="KW-1185">Reference proteome</keyword>
<gene>
    <name evidence="2" type="ORF">EF834_05885</name>
</gene>
<evidence type="ECO:0008006" key="4">
    <source>
        <dbReference type="Google" id="ProtNLM"/>
    </source>
</evidence>
<evidence type="ECO:0000313" key="2">
    <source>
        <dbReference type="EMBL" id="RVW04588.1"/>
    </source>
</evidence>
<protein>
    <recommendedName>
        <fullName evidence="4">Alanine, arginine and proline rich protein</fullName>
    </recommendedName>
</protein>